<dbReference type="RefSeq" id="WP_085410224.1">
    <property type="nucleotide sequence ID" value="NZ_WAEL01000001.1"/>
</dbReference>
<evidence type="ECO:0000313" key="1">
    <source>
        <dbReference type="EMBL" id="NID08905.1"/>
    </source>
</evidence>
<proteinExistence type="predicted"/>
<dbReference type="Proteomes" id="UP000606008">
    <property type="component" value="Unassembled WGS sequence"/>
</dbReference>
<keyword evidence="2" id="KW-1185">Reference proteome</keyword>
<gene>
    <name evidence="1" type="ORF">F7231_01855</name>
</gene>
<protein>
    <recommendedName>
        <fullName evidence="3">Anti-sigma factor</fullName>
    </recommendedName>
</protein>
<dbReference type="EMBL" id="WAEL01000001">
    <property type="protein sequence ID" value="NID08905.1"/>
    <property type="molecule type" value="Genomic_DNA"/>
</dbReference>
<sequence length="84" mass="9482">MTKTFTQDDVIRYVYEETSEEENLLIEEALMAEPELMGFFLDTLELRALMDKIERAPRPSALSAILSYSSFHPNSPVSNPNGVA</sequence>
<organism evidence="1 2">
    <name type="scientific">Fibrivirga algicola</name>
    <dbReference type="NCBI Taxonomy" id="2950420"/>
    <lineage>
        <taxon>Bacteria</taxon>
        <taxon>Pseudomonadati</taxon>
        <taxon>Bacteroidota</taxon>
        <taxon>Cytophagia</taxon>
        <taxon>Cytophagales</taxon>
        <taxon>Spirosomataceae</taxon>
        <taxon>Fibrivirga</taxon>
    </lineage>
</organism>
<accession>A0ABX0Q9Q9</accession>
<comment type="caution">
    <text evidence="1">The sequence shown here is derived from an EMBL/GenBank/DDBJ whole genome shotgun (WGS) entry which is preliminary data.</text>
</comment>
<evidence type="ECO:0008006" key="3">
    <source>
        <dbReference type="Google" id="ProtNLM"/>
    </source>
</evidence>
<name>A0ABX0Q9Q9_9BACT</name>
<reference evidence="1" key="1">
    <citation type="submission" date="2024-05" db="EMBL/GenBank/DDBJ databases">
        <authorList>
            <person name="Jung D.-H."/>
        </authorList>
    </citation>
    <scope>NUCLEOTIDE SEQUENCE</scope>
    <source>
        <strain evidence="1">JA-25</strain>
    </source>
</reference>
<evidence type="ECO:0000313" key="2">
    <source>
        <dbReference type="Proteomes" id="UP000606008"/>
    </source>
</evidence>